<reference evidence="3" key="2">
    <citation type="journal article" date="2024" name="Plant">
        <title>Genomic evolution and insights into agronomic trait innovations of Sesamum species.</title>
        <authorList>
            <person name="Miao H."/>
            <person name="Wang L."/>
            <person name="Qu L."/>
            <person name="Liu H."/>
            <person name="Sun Y."/>
            <person name="Le M."/>
            <person name="Wang Q."/>
            <person name="Wei S."/>
            <person name="Zheng Y."/>
            <person name="Lin W."/>
            <person name="Duan Y."/>
            <person name="Cao H."/>
            <person name="Xiong S."/>
            <person name="Wang X."/>
            <person name="Wei L."/>
            <person name="Li C."/>
            <person name="Ma Q."/>
            <person name="Ju M."/>
            <person name="Zhao R."/>
            <person name="Li G."/>
            <person name="Mu C."/>
            <person name="Tian Q."/>
            <person name="Mei H."/>
            <person name="Zhang T."/>
            <person name="Gao T."/>
            <person name="Zhang H."/>
        </authorList>
    </citation>
    <scope>NUCLEOTIDE SEQUENCE</scope>
    <source>
        <strain evidence="3">G02</strain>
    </source>
</reference>
<dbReference type="PANTHER" id="PTHR43536:SF1">
    <property type="entry name" value="MANNOSYLGLYCOPROTEIN ENDO-BETA-MANNOSIDASE"/>
    <property type="match status" value="1"/>
</dbReference>
<dbReference type="Pfam" id="PF22666">
    <property type="entry name" value="Glyco_hydro_2_N2"/>
    <property type="match status" value="1"/>
</dbReference>
<dbReference type="InterPro" id="IPR008979">
    <property type="entry name" value="Galactose-bd-like_sf"/>
</dbReference>
<dbReference type="InterPro" id="IPR054593">
    <property type="entry name" value="Beta-mannosidase-like_N2"/>
</dbReference>
<comment type="caution">
    <text evidence="3">The sequence shown here is derived from an EMBL/GenBank/DDBJ whole genome shotgun (WGS) entry which is preliminary data.</text>
</comment>
<organism evidence="3">
    <name type="scientific">Sesamum radiatum</name>
    <name type="common">Black benniseed</name>
    <dbReference type="NCBI Taxonomy" id="300843"/>
    <lineage>
        <taxon>Eukaryota</taxon>
        <taxon>Viridiplantae</taxon>
        <taxon>Streptophyta</taxon>
        <taxon>Embryophyta</taxon>
        <taxon>Tracheophyta</taxon>
        <taxon>Spermatophyta</taxon>
        <taxon>Magnoliopsida</taxon>
        <taxon>eudicotyledons</taxon>
        <taxon>Gunneridae</taxon>
        <taxon>Pentapetalae</taxon>
        <taxon>asterids</taxon>
        <taxon>lamiids</taxon>
        <taxon>Lamiales</taxon>
        <taxon>Pedaliaceae</taxon>
        <taxon>Sesamum</taxon>
    </lineage>
</organism>
<accession>A0AAW2U6X0</accession>
<dbReference type="AlphaFoldDB" id="A0AAW2U6X0"/>
<protein>
    <submittedName>
        <fullName evidence="3">Mannosylglycoprotein endo-beta-mannosidase</fullName>
    </submittedName>
</protein>
<gene>
    <name evidence="3" type="ORF">Sradi_1513800</name>
</gene>
<sequence>MAAAIGKKVLDEEWLAARSTEVDLTGIELTTTHPPTSDQSPWMEAVVPGTVLATLLKNKLVPDPFYGLENESILDIADSGGSTTLSGFSQRLNAS</sequence>
<dbReference type="PANTHER" id="PTHR43536">
    <property type="entry name" value="MANNOSYLGLYCOPROTEIN ENDO-BETA-MANNOSIDASE"/>
    <property type="match status" value="1"/>
</dbReference>
<evidence type="ECO:0000259" key="2">
    <source>
        <dbReference type="Pfam" id="PF22666"/>
    </source>
</evidence>
<name>A0AAW2U6X0_SESRA</name>
<dbReference type="InterPro" id="IPR043534">
    <property type="entry name" value="EBDG/EBM"/>
</dbReference>
<feature type="non-terminal residue" evidence="3">
    <location>
        <position position="95"/>
    </location>
</feature>
<keyword evidence="1" id="KW-0378">Hydrolase</keyword>
<proteinExistence type="predicted"/>
<evidence type="ECO:0000256" key="1">
    <source>
        <dbReference type="ARBA" id="ARBA00022801"/>
    </source>
</evidence>
<dbReference type="Gene3D" id="2.60.120.260">
    <property type="entry name" value="Galactose-binding domain-like"/>
    <property type="match status" value="1"/>
</dbReference>
<dbReference type="EMBL" id="JACGWJ010000006">
    <property type="protein sequence ID" value="KAL0413121.1"/>
    <property type="molecule type" value="Genomic_DNA"/>
</dbReference>
<reference evidence="3" key="1">
    <citation type="submission" date="2020-06" db="EMBL/GenBank/DDBJ databases">
        <authorList>
            <person name="Li T."/>
            <person name="Hu X."/>
            <person name="Zhang T."/>
            <person name="Song X."/>
            <person name="Zhang H."/>
            <person name="Dai N."/>
            <person name="Sheng W."/>
            <person name="Hou X."/>
            <person name="Wei L."/>
        </authorList>
    </citation>
    <scope>NUCLEOTIDE SEQUENCE</scope>
    <source>
        <strain evidence="3">G02</strain>
        <tissue evidence="3">Leaf</tissue>
    </source>
</reference>
<feature type="domain" description="Beta-mannosidase-like galactose-binding" evidence="2">
    <location>
        <begin position="38"/>
        <end position="75"/>
    </location>
</feature>
<dbReference type="GO" id="GO:0004553">
    <property type="term" value="F:hydrolase activity, hydrolyzing O-glycosyl compounds"/>
    <property type="evidence" value="ECO:0007669"/>
    <property type="project" value="InterPro"/>
</dbReference>
<evidence type="ECO:0000313" key="3">
    <source>
        <dbReference type="EMBL" id="KAL0413121.1"/>
    </source>
</evidence>
<dbReference type="SUPFAM" id="SSF49785">
    <property type="entry name" value="Galactose-binding domain-like"/>
    <property type="match status" value="1"/>
</dbReference>